<dbReference type="EMBL" id="WUUT01000001">
    <property type="protein sequence ID" value="MXR50904.1"/>
    <property type="molecule type" value="Genomic_DNA"/>
</dbReference>
<dbReference type="NCBIfam" id="NF037981">
    <property type="entry name" value="NCS2_1"/>
    <property type="match status" value="1"/>
</dbReference>
<protein>
    <submittedName>
        <fullName evidence="7">Xanthine permease</fullName>
    </submittedName>
</protein>
<accession>A0A6B0SZ47</accession>
<sequence>MDDSRAGSTEDATVRTDGGSEATTEGGPAVPDPGSGSVEYGMDDKPPIEQSILLGFQHYLTMIGSNIAVPLVLAGAMGMPADATARLVGTFFVVSGVATLAQTTIGNRYPLVQGASFAILAPALAIIGVLRASGAGWETMIVELQGAMIVAGFAQVVIGYLGLFGRLKRYLSPVVIAPVIALVGLALFDVPQITNPETQSLWLFLLTLGLIIGCSQYLSEYSSTLRLYPVLIGLAGAWLFAAVLSVGGVIEPTSNAYVDLSGISDVALVQPIVPFQWGMPQFTSSFVIGIFAGVLASMVESFGDYYAVARISEERAPSGKRINHGLAMEGFGNVFAGIMGTGNGSTSYSENIGAIGITGVASRFVVQVGAVVMLIAGFVGVVGAVVTTIPDPIVGGLFVVMFAQIIGIGLSQLQYVDLNENRNVFIVGTTLLSGLSIPTLIENFAGGEGAAAIESALAGVAVVGPALEAIGAVPYLGTVVGLEPVAQIVFVIGTTGIAVGGIVGFVLDITIPGSRESRGLTEWDDLTEADSEFTAAHERFRADDSGPEPSDD</sequence>
<feature type="transmembrane region" description="Helical" evidence="6">
    <location>
        <begin position="144"/>
        <end position="163"/>
    </location>
</feature>
<comment type="caution">
    <text evidence="7">The sequence shown here is derived from an EMBL/GenBank/DDBJ whole genome shotgun (WGS) entry which is preliminary data.</text>
</comment>
<feature type="transmembrane region" description="Helical" evidence="6">
    <location>
        <begin position="114"/>
        <end position="132"/>
    </location>
</feature>
<proteinExistence type="predicted"/>
<dbReference type="Pfam" id="PF00860">
    <property type="entry name" value="Xan_ur_permease"/>
    <property type="match status" value="1"/>
</dbReference>
<feature type="transmembrane region" description="Helical" evidence="6">
    <location>
        <begin position="286"/>
        <end position="308"/>
    </location>
</feature>
<feature type="transmembrane region" description="Helical" evidence="6">
    <location>
        <begin position="423"/>
        <end position="441"/>
    </location>
</feature>
<feature type="transmembrane region" description="Helical" evidence="6">
    <location>
        <begin position="485"/>
        <end position="507"/>
    </location>
</feature>
<dbReference type="PANTHER" id="PTHR11119">
    <property type="entry name" value="XANTHINE-URACIL / VITAMIN C PERMEASE FAMILY MEMBER"/>
    <property type="match status" value="1"/>
</dbReference>
<dbReference type="InterPro" id="IPR006043">
    <property type="entry name" value="NCS2"/>
</dbReference>
<keyword evidence="4 6" id="KW-0472">Membrane</keyword>
<dbReference type="RefSeq" id="WP_159762990.1">
    <property type="nucleotide sequence ID" value="NZ_WUUT01000001.1"/>
</dbReference>
<evidence type="ECO:0000313" key="8">
    <source>
        <dbReference type="Proteomes" id="UP000466535"/>
    </source>
</evidence>
<feature type="transmembrane region" description="Helical" evidence="6">
    <location>
        <begin position="59"/>
        <end position="77"/>
    </location>
</feature>
<evidence type="ECO:0000256" key="1">
    <source>
        <dbReference type="ARBA" id="ARBA00004141"/>
    </source>
</evidence>
<dbReference type="GO" id="GO:0016020">
    <property type="term" value="C:membrane"/>
    <property type="evidence" value="ECO:0007669"/>
    <property type="project" value="UniProtKB-SubCell"/>
</dbReference>
<evidence type="ECO:0000256" key="3">
    <source>
        <dbReference type="ARBA" id="ARBA00022989"/>
    </source>
</evidence>
<dbReference type="AlphaFoldDB" id="A0A6B0SZ47"/>
<feature type="transmembrane region" description="Helical" evidence="6">
    <location>
        <begin position="170"/>
        <end position="188"/>
    </location>
</feature>
<reference evidence="7 8" key="1">
    <citation type="submission" date="2019-12" db="EMBL/GenBank/DDBJ databases">
        <title>Isolation and characterization of three novel carbon monoxide-oxidizing members of Halobacteria from salione crusts and soils.</title>
        <authorList>
            <person name="Myers M.R."/>
            <person name="King G.M."/>
        </authorList>
    </citation>
    <scope>NUCLEOTIDE SEQUENCE [LARGE SCALE GENOMIC DNA]</scope>
    <source>
        <strain evidence="7 8">WSH3</strain>
    </source>
</reference>
<keyword evidence="3 6" id="KW-1133">Transmembrane helix</keyword>
<evidence type="ECO:0000256" key="2">
    <source>
        <dbReference type="ARBA" id="ARBA00022692"/>
    </source>
</evidence>
<dbReference type="Proteomes" id="UP000466535">
    <property type="component" value="Unassembled WGS sequence"/>
</dbReference>
<feature type="transmembrane region" description="Helical" evidence="6">
    <location>
        <begin position="200"/>
        <end position="218"/>
    </location>
</feature>
<feature type="transmembrane region" description="Helical" evidence="6">
    <location>
        <begin position="230"/>
        <end position="250"/>
    </location>
</feature>
<feature type="transmembrane region" description="Helical" evidence="6">
    <location>
        <begin position="83"/>
        <end position="102"/>
    </location>
</feature>
<feature type="transmembrane region" description="Helical" evidence="6">
    <location>
        <begin position="364"/>
        <end position="386"/>
    </location>
</feature>
<evidence type="ECO:0000256" key="5">
    <source>
        <dbReference type="SAM" id="MobiDB-lite"/>
    </source>
</evidence>
<feature type="transmembrane region" description="Helical" evidence="6">
    <location>
        <begin position="392"/>
        <end position="411"/>
    </location>
</feature>
<gene>
    <name evidence="7" type="ORF">GRX03_04685</name>
</gene>
<evidence type="ECO:0000256" key="6">
    <source>
        <dbReference type="SAM" id="Phobius"/>
    </source>
</evidence>
<comment type="subcellular location">
    <subcellularLocation>
        <location evidence="1">Membrane</location>
        <topology evidence="1">Multi-pass membrane protein</topology>
    </subcellularLocation>
</comment>
<feature type="compositionally biased region" description="Polar residues" evidence="5">
    <location>
        <begin position="1"/>
        <end position="11"/>
    </location>
</feature>
<evidence type="ECO:0000313" key="7">
    <source>
        <dbReference type="EMBL" id="MXR50904.1"/>
    </source>
</evidence>
<keyword evidence="2 6" id="KW-0812">Transmembrane</keyword>
<feature type="region of interest" description="Disordered" evidence="5">
    <location>
        <begin position="1"/>
        <end position="42"/>
    </location>
</feature>
<evidence type="ECO:0000256" key="4">
    <source>
        <dbReference type="ARBA" id="ARBA00023136"/>
    </source>
</evidence>
<dbReference type="GO" id="GO:0022857">
    <property type="term" value="F:transmembrane transporter activity"/>
    <property type="evidence" value="ECO:0007669"/>
    <property type="project" value="InterPro"/>
</dbReference>
<dbReference type="OrthoDB" id="76842at2157"/>
<organism evidence="7 8">
    <name type="scientific">Halovenus carboxidivorans</name>
    <dbReference type="NCBI Taxonomy" id="2692199"/>
    <lineage>
        <taxon>Archaea</taxon>
        <taxon>Methanobacteriati</taxon>
        <taxon>Methanobacteriota</taxon>
        <taxon>Stenosarchaea group</taxon>
        <taxon>Halobacteria</taxon>
        <taxon>Halobacteriales</taxon>
        <taxon>Haloarculaceae</taxon>
        <taxon>Halovenus</taxon>
    </lineage>
</organism>
<name>A0A6B0SZ47_9EURY</name>
<keyword evidence="8" id="KW-1185">Reference proteome</keyword>